<evidence type="ECO:0000256" key="1">
    <source>
        <dbReference type="ARBA" id="ARBA00004651"/>
    </source>
</evidence>
<feature type="domain" description="ABC transmembrane type-1" evidence="8">
    <location>
        <begin position="101"/>
        <end position="290"/>
    </location>
</feature>
<name>A0A2N5HVZ5_9BACI</name>
<feature type="transmembrane region" description="Helical" evidence="7">
    <location>
        <begin position="272"/>
        <end position="295"/>
    </location>
</feature>
<evidence type="ECO:0000313" key="9">
    <source>
        <dbReference type="EMBL" id="PLS09666.1"/>
    </source>
</evidence>
<feature type="transmembrane region" description="Helical" evidence="7">
    <location>
        <begin position="211"/>
        <end position="234"/>
    </location>
</feature>
<evidence type="ECO:0000256" key="6">
    <source>
        <dbReference type="ARBA" id="ARBA00023136"/>
    </source>
</evidence>
<evidence type="ECO:0000256" key="5">
    <source>
        <dbReference type="ARBA" id="ARBA00022989"/>
    </source>
</evidence>
<protein>
    <submittedName>
        <fullName evidence="9">ABC transporter permease</fullName>
    </submittedName>
</protein>
<evidence type="ECO:0000313" key="10">
    <source>
        <dbReference type="Proteomes" id="UP000234950"/>
    </source>
</evidence>
<comment type="caution">
    <text evidence="9">The sequence shown here is derived from an EMBL/GenBank/DDBJ whole genome shotgun (WGS) entry which is preliminary data.</text>
</comment>
<gene>
    <name evidence="9" type="ORF">CVD27_02185</name>
</gene>
<comment type="subcellular location">
    <subcellularLocation>
        <location evidence="1 7">Cell membrane</location>
        <topology evidence="1 7">Multi-pass membrane protein</topology>
    </subcellularLocation>
</comment>
<feature type="transmembrane region" description="Helical" evidence="7">
    <location>
        <begin position="100"/>
        <end position="124"/>
    </location>
</feature>
<reference evidence="9 10" key="1">
    <citation type="submission" date="2017-11" db="EMBL/GenBank/DDBJ databases">
        <title>Comparitive Functional Genomics of Dry Heat Resistant strains isolated from the Viking Spacecraft.</title>
        <authorList>
            <person name="Seuylemezian A."/>
            <person name="Cooper K."/>
            <person name="Vaishampayan P."/>
        </authorList>
    </citation>
    <scope>NUCLEOTIDE SEQUENCE [LARGE SCALE GENOMIC DNA]</scope>
    <source>
        <strain evidence="9 10">V32-6</strain>
    </source>
</reference>
<keyword evidence="5 7" id="KW-1133">Transmembrane helix</keyword>
<feature type="transmembrane region" description="Helical" evidence="7">
    <location>
        <begin position="35"/>
        <end position="57"/>
    </location>
</feature>
<accession>A0A2N5HVZ5</accession>
<dbReference type="Proteomes" id="UP000234950">
    <property type="component" value="Unassembled WGS sequence"/>
</dbReference>
<organism evidence="9 10">
    <name type="scientific">Neobacillus cucumis</name>
    <dbReference type="NCBI Taxonomy" id="1740721"/>
    <lineage>
        <taxon>Bacteria</taxon>
        <taxon>Bacillati</taxon>
        <taxon>Bacillota</taxon>
        <taxon>Bacilli</taxon>
        <taxon>Bacillales</taxon>
        <taxon>Bacillaceae</taxon>
        <taxon>Neobacillus</taxon>
    </lineage>
</organism>
<dbReference type="GO" id="GO:0055085">
    <property type="term" value="P:transmembrane transport"/>
    <property type="evidence" value="ECO:0007669"/>
    <property type="project" value="InterPro"/>
</dbReference>
<dbReference type="OrthoDB" id="9787837at2"/>
<dbReference type="Pfam" id="PF00528">
    <property type="entry name" value="BPD_transp_1"/>
    <property type="match status" value="1"/>
</dbReference>
<evidence type="ECO:0000256" key="3">
    <source>
        <dbReference type="ARBA" id="ARBA00022475"/>
    </source>
</evidence>
<feature type="transmembrane region" description="Helical" evidence="7">
    <location>
        <begin position="169"/>
        <end position="190"/>
    </location>
</feature>
<dbReference type="SUPFAM" id="SSF161098">
    <property type="entry name" value="MetI-like"/>
    <property type="match status" value="1"/>
</dbReference>
<evidence type="ECO:0000256" key="4">
    <source>
        <dbReference type="ARBA" id="ARBA00022692"/>
    </source>
</evidence>
<proteinExistence type="inferred from homology"/>
<dbReference type="PROSITE" id="PS50928">
    <property type="entry name" value="ABC_TM1"/>
    <property type="match status" value="1"/>
</dbReference>
<dbReference type="EMBL" id="PGVE01000012">
    <property type="protein sequence ID" value="PLS09666.1"/>
    <property type="molecule type" value="Genomic_DNA"/>
</dbReference>
<evidence type="ECO:0000256" key="7">
    <source>
        <dbReference type="RuleBase" id="RU363032"/>
    </source>
</evidence>
<feature type="transmembrane region" description="Helical" evidence="7">
    <location>
        <begin position="136"/>
        <end position="157"/>
    </location>
</feature>
<keyword evidence="3" id="KW-1003">Cell membrane</keyword>
<keyword evidence="10" id="KW-1185">Reference proteome</keyword>
<evidence type="ECO:0000256" key="2">
    <source>
        <dbReference type="ARBA" id="ARBA00022448"/>
    </source>
</evidence>
<dbReference type="CDD" id="cd06261">
    <property type="entry name" value="TM_PBP2"/>
    <property type="match status" value="1"/>
</dbReference>
<keyword evidence="4 7" id="KW-0812">Transmembrane</keyword>
<sequence length="305" mass="34779">MSGTKAFTDTQTSERILLHPNVSAKKSTKNKSKKILLYIVHTVLAFVILFPLFFAIVSSFRPLEEIFKYVSPISWKTFIPTQITLDAYINLFTERGFGKIFFNTLYVAILSVVFSIPINSMAAFAFAKFEFKGKSVLFVIVLITFMIPFEVISIPLYSLVDQLGWIDSYYALIVPGLANGLVIFLYRQFFMDLPNSLMESARIDGASWWTIYWKIIMPLCKPVTVSASLLIFVFQWESFMWPLIATRSDNYKVIQVAMSDFVTEHATFWNEMFAASVLSTIVPVILILTLQRYFVQGIVGTGSKE</sequence>
<dbReference type="Gene3D" id="1.10.3720.10">
    <property type="entry name" value="MetI-like"/>
    <property type="match status" value="1"/>
</dbReference>
<evidence type="ECO:0000259" key="8">
    <source>
        <dbReference type="PROSITE" id="PS50928"/>
    </source>
</evidence>
<dbReference type="GO" id="GO:0005886">
    <property type="term" value="C:plasma membrane"/>
    <property type="evidence" value="ECO:0007669"/>
    <property type="project" value="UniProtKB-SubCell"/>
</dbReference>
<dbReference type="PANTHER" id="PTHR43744">
    <property type="entry name" value="ABC TRANSPORTER PERMEASE PROTEIN MG189-RELATED-RELATED"/>
    <property type="match status" value="1"/>
</dbReference>
<keyword evidence="6 7" id="KW-0472">Membrane</keyword>
<dbReference type="PANTHER" id="PTHR43744:SF8">
    <property type="entry name" value="SN-GLYCEROL-3-PHOSPHATE TRANSPORT SYSTEM PERMEASE PROTEIN UGPE"/>
    <property type="match status" value="1"/>
</dbReference>
<dbReference type="AlphaFoldDB" id="A0A2N5HVZ5"/>
<comment type="similarity">
    <text evidence="7">Belongs to the binding-protein-dependent transport system permease family.</text>
</comment>
<dbReference type="InterPro" id="IPR035906">
    <property type="entry name" value="MetI-like_sf"/>
</dbReference>
<dbReference type="InterPro" id="IPR000515">
    <property type="entry name" value="MetI-like"/>
</dbReference>
<dbReference type="RefSeq" id="WP_101646248.1">
    <property type="nucleotide sequence ID" value="NZ_PGVE01000012.1"/>
</dbReference>
<keyword evidence="2 7" id="KW-0813">Transport</keyword>